<sequence>MGLGGSRHRASGTLVGEILQAPCLEVRGEGRGGPRGTGAEVLGKRGGLASENEVSRSEGWGASGHGALRSGGGEWASGHDASRSGGVGLGARHLEVRGKAGEPQGTTPRGPRGKGWASGNDASRSGGRKGLTATGLGTTGAGAGLGEQWPRGPGVGGGLARRLESPGEVGGPRGTAPRAPRGRGLGLEERRLEARRGGGMGLEVQRLRPGEGGLGNGLEAHGRGGPRHRAMSTDGPRHGRRGSGGSASARLEVLGKWTSGDRASRSRGWA</sequence>
<organism evidence="2 3">
    <name type="scientific">Solanum commersonii</name>
    <name type="common">Commerson's wild potato</name>
    <name type="synonym">Commerson's nightshade</name>
    <dbReference type="NCBI Taxonomy" id="4109"/>
    <lineage>
        <taxon>Eukaryota</taxon>
        <taxon>Viridiplantae</taxon>
        <taxon>Streptophyta</taxon>
        <taxon>Embryophyta</taxon>
        <taxon>Tracheophyta</taxon>
        <taxon>Spermatophyta</taxon>
        <taxon>Magnoliopsida</taxon>
        <taxon>eudicotyledons</taxon>
        <taxon>Gunneridae</taxon>
        <taxon>Pentapetalae</taxon>
        <taxon>asterids</taxon>
        <taxon>lamiids</taxon>
        <taxon>Solanales</taxon>
        <taxon>Solanaceae</taxon>
        <taxon>Solanoideae</taxon>
        <taxon>Solaneae</taxon>
        <taxon>Solanum</taxon>
    </lineage>
</organism>
<dbReference type="EMBL" id="JACXVP010000002">
    <property type="protein sequence ID" value="KAG5627758.1"/>
    <property type="molecule type" value="Genomic_DNA"/>
</dbReference>
<feature type="region of interest" description="Disordered" evidence="1">
    <location>
        <begin position="26"/>
        <end position="270"/>
    </location>
</feature>
<proteinExistence type="predicted"/>
<evidence type="ECO:0000313" key="3">
    <source>
        <dbReference type="Proteomes" id="UP000824120"/>
    </source>
</evidence>
<protein>
    <submittedName>
        <fullName evidence="2">Uncharacterized protein</fullName>
    </submittedName>
</protein>
<name>A0A9J6AT72_SOLCO</name>
<evidence type="ECO:0000256" key="1">
    <source>
        <dbReference type="SAM" id="MobiDB-lite"/>
    </source>
</evidence>
<feature type="compositionally biased region" description="Basic and acidic residues" evidence="1">
    <location>
        <begin position="186"/>
        <end position="196"/>
    </location>
</feature>
<dbReference type="Proteomes" id="UP000824120">
    <property type="component" value="Chromosome 2"/>
</dbReference>
<reference evidence="2 3" key="1">
    <citation type="submission" date="2020-09" db="EMBL/GenBank/DDBJ databases">
        <title>De no assembly of potato wild relative species, Solanum commersonii.</title>
        <authorList>
            <person name="Cho K."/>
        </authorList>
    </citation>
    <scope>NUCLEOTIDE SEQUENCE [LARGE SCALE GENOMIC DNA]</scope>
    <source>
        <strain evidence="2">LZ3.2</strain>
        <tissue evidence="2">Leaf</tissue>
    </source>
</reference>
<keyword evidence="3" id="KW-1185">Reference proteome</keyword>
<accession>A0A9J6AT72</accession>
<dbReference type="AlphaFoldDB" id="A0A9J6AT72"/>
<evidence type="ECO:0000313" key="2">
    <source>
        <dbReference type="EMBL" id="KAG5627758.1"/>
    </source>
</evidence>
<feature type="compositionally biased region" description="Gly residues" evidence="1">
    <location>
        <begin position="61"/>
        <end position="75"/>
    </location>
</feature>
<gene>
    <name evidence="2" type="ORF">H5410_012976</name>
</gene>
<comment type="caution">
    <text evidence="2">The sequence shown here is derived from an EMBL/GenBank/DDBJ whole genome shotgun (WGS) entry which is preliminary data.</text>
</comment>